<reference evidence="4 5" key="1">
    <citation type="journal article" date="2010" name="Science">
        <title>Genomic analysis of organismal complexity in the multicellular green alga Volvox carteri.</title>
        <authorList>
            <person name="Prochnik S.E."/>
            <person name="Umen J."/>
            <person name="Nedelcu A.M."/>
            <person name="Hallmann A."/>
            <person name="Miller S.M."/>
            <person name="Nishii I."/>
            <person name="Ferris P."/>
            <person name="Kuo A."/>
            <person name="Mitros T."/>
            <person name="Fritz-Laylin L.K."/>
            <person name="Hellsten U."/>
            <person name="Chapman J."/>
            <person name="Simakov O."/>
            <person name="Rensing S.A."/>
            <person name="Terry A."/>
            <person name="Pangilinan J."/>
            <person name="Kapitonov V."/>
            <person name="Jurka J."/>
            <person name="Salamov A."/>
            <person name="Shapiro H."/>
            <person name="Schmutz J."/>
            <person name="Grimwood J."/>
            <person name="Lindquist E."/>
            <person name="Lucas S."/>
            <person name="Grigoriev I.V."/>
            <person name="Schmitt R."/>
            <person name="Kirk D."/>
            <person name="Rokhsar D.S."/>
        </authorList>
    </citation>
    <scope>NUCLEOTIDE SEQUENCE [LARGE SCALE GENOMIC DNA]</scope>
    <source>
        <strain evidence="5">f. Nagariensis / Eve</strain>
    </source>
</reference>
<dbReference type="Proteomes" id="UP000001058">
    <property type="component" value="Unassembled WGS sequence"/>
</dbReference>
<feature type="region of interest" description="Disordered" evidence="2">
    <location>
        <begin position="9"/>
        <end position="92"/>
    </location>
</feature>
<dbReference type="GeneID" id="9617293"/>
<dbReference type="AlphaFoldDB" id="D8U5Y5"/>
<evidence type="ECO:0000256" key="1">
    <source>
        <dbReference type="PROSITE-ProRule" id="PRU00047"/>
    </source>
</evidence>
<gene>
    <name evidence="4" type="ORF">VOLCADRAFT_106226</name>
</gene>
<evidence type="ECO:0000256" key="2">
    <source>
        <dbReference type="SAM" id="MobiDB-lite"/>
    </source>
</evidence>
<dbReference type="GO" id="GO:0003676">
    <property type="term" value="F:nucleic acid binding"/>
    <property type="evidence" value="ECO:0007669"/>
    <property type="project" value="InterPro"/>
</dbReference>
<evidence type="ECO:0000313" key="4">
    <source>
        <dbReference type="EMBL" id="EFJ44840.1"/>
    </source>
</evidence>
<evidence type="ECO:0000259" key="3">
    <source>
        <dbReference type="PROSITE" id="PS50158"/>
    </source>
</evidence>
<dbReference type="KEGG" id="vcn:VOLCADRAFT_106226"/>
<organism evidence="5">
    <name type="scientific">Volvox carteri f. nagariensis</name>
    <dbReference type="NCBI Taxonomy" id="3068"/>
    <lineage>
        <taxon>Eukaryota</taxon>
        <taxon>Viridiplantae</taxon>
        <taxon>Chlorophyta</taxon>
        <taxon>core chlorophytes</taxon>
        <taxon>Chlorophyceae</taxon>
        <taxon>CS clade</taxon>
        <taxon>Chlamydomonadales</taxon>
        <taxon>Volvocaceae</taxon>
        <taxon>Volvox</taxon>
    </lineage>
</organism>
<accession>D8U5Y5</accession>
<feature type="compositionally biased region" description="Acidic residues" evidence="2">
    <location>
        <begin position="44"/>
        <end position="77"/>
    </location>
</feature>
<dbReference type="PROSITE" id="PS50158">
    <property type="entry name" value="ZF_CCHC"/>
    <property type="match status" value="1"/>
</dbReference>
<dbReference type="EMBL" id="GL378361">
    <property type="protein sequence ID" value="EFJ44840.1"/>
    <property type="molecule type" value="Genomic_DNA"/>
</dbReference>
<dbReference type="InParanoid" id="D8U5Y5"/>
<keyword evidence="1" id="KW-0863">Zinc-finger</keyword>
<sequence length="125" mass="13526">MYSVAYLLDSIEESLSSGTDDEGPRRAPLVEIEMNPVGGPAGDEGSDDEPGPLIDDDEASDWSESDSDDDGEVDEEAMPPPPPAYENSAKKRKNDLTATEWAIYKRYGLCTKCGRQGHLAKTCGK</sequence>
<name>D8U5Y5_VOLCA</name>
<keyword evidence="1" id="KW-0479">Metal-binding</keyword>
<evidence type="ECO:0000313" key="5">
    <source>
        <dbReference type="Proteomes" id="UP000001058"/>
    </source>
</evidence>
<feature type="domain" description="CCHC-type" evidence="3">
    <location>
        <begin position="110"/>
        <end position="123"/>
    </location>
</feature>
<protein>
    <recommendedName>
        <fullName evidence="3">CCHC-type domain-containing protein</fullName>
    </recommendedName>
</protein>
<dbReference type="RefSeq" id="XP_002954123.1">
    <property type="nucleotide sequence ID" value="XM_002954077.1"/>
</dbReference>
<keyword evidence="5" id="KW-1185">Reference proteome</keyword>
<dbReference type="GO" id="GO:0008270">
    <property type="term" value="F:zinc ion binding"/>
    <property type="evidence" value="ECO:0007669"/>
    <property type="project" value="UniProtKB-KW"/>
</dbReference>
<proteinExistence type="predicted"/>
<keyword evidence="1" id="KW-0862">Zinc</keyword>
<dbReference type="InterPro" id="IPR001878">
    <property type="entry name" value="Znf_CCHC"/>
</dbReference>